<dbReference type="AlphaFoldDB" id="A0A2N3L3U1"/>
<dbReference type="SUPFAM" id="SSF55729">
    <property type="entry name" value="Acyl-CoA N-acyltransferases (Nat)"/>
    <property type="match status" value="1"/>
</dbReference>
<name>A0A2N3L3U1_9PROT</name>
<evidence type="ECO:0000313" key="1">
    <source>
        <dbReference type="EMBL" id="PKR57377.1"/>
    </source>
</evidence>
<accession>A0A2N3L3U1</accession>
<sequence>MLHLNYNENGFPTAKLSFRKRGFLDHLQMRACAISVLTVLAAERPEVETFIANIYADVYDAAIKVQYGSLMSVRDDAGRIVAALGFRSAGHGPLFLEQYLPAPIEIILGIPRHQIVEIGNLASSGGGASSFLFAALSAYLHHNGFKQAVVTGTDALEKRLRKMGLKPARHAQANPCDLDTPTTGDGEWGRYYDTCPHVLSGSVSHGYRRLQMLLGAEYTHMRPRLYPHLQHNGEI</sequence>
<reference evidence="1 2" key="1">
    <citation type="submission" date="2017-09" db="EMBL/GenBank/DDBJ databases">
        <title>Biodiversity and function of Thalassospira species in the particle-attached aromatic-hydrocarbon-degrading consortia from the surface seawater of the China South Sea.</title>
        <authorList>
            <person name="Dong C."/>
            <person name="Lai Q."/>
            <person name="Shao Z."/>
        </authorList>
    </citation>
    <scope>NUCLEOTIDE SEQUENCE [LARGE SCALE GENOMIC DNA]</scope>
    <source>
        <strain evidence="1 2">139Z-12</strain>
    </source>
</reference>
<evidence type="ECO:0000313" key="2">
    <source>
        <dbReference type="Proteomes" id="UP000233332"/>
    </source>
</evidence>
<dbReference type="InterPro" id="IPR016181">
    <property type="entry name" value="Acyl_CoA_acyltransferase"/>
</dbReference>
<dbReference type="RefSeq" id="WP_101303586.1">
    <property type="nucleotide sequence ID" value="NZ_NXGX01000006.1"/>
</dbReference>
<organism evidence="1 2">
    <name type="scientific">Thalassospira lohafexi</name>
    <dbReference type="NCBI Taxonomy" id="744227"/>
    <lineage>
        <taxon>Bacteria</taxon>
        <taxon>Pseudomonadati</taxon>
        <taxon>Pseudomonadota</taxon>
        <taxon>Alphaproteobacteria</taxon>
        <taxon>Rhodospirillales</taxon>
        <taxon>Thalassospiraceae</taxon>
        <taxon>Thalassospira</taxon>
    </lineage>
</organism>
<protein>
    <recommendedName>
        <fullName evidence="3">Thermostable hemolysin</fullName>
    </recommendedName>
</protein>
<gene>
    <name evidence="1" type="ORF">COO92_15610</name>
</gene>
<dbReference type="EMBL" id="NXGX01000006">
    <property type="protein sequence ID" value="PKR57377.1"/>
    <property type="molecule type" value="Genomic_DNA"/>
</dbReference>
<dbReference type="Pfam" id="PF12261">
    <property type="entry name" value="T_hemolysin"/>
    <property type="match status" value="1"/>
</dbReference>
<comment type="caution">
    <text evidence="1">The sequence shown here is derived from an EMBL/GenBank/DDBJ whole genome shotgun (WGS) entry which is preliminary data.</text>
</comment>
<keyword evidence="2" id="KW-1185">Reference proteome</keyword>
<evidence type="ECO:0008006" key="3">
    <source>
        <dbReference type="Google" id="ProtNLM"/>
    </source>
</evidence>
<dbReference type="Proteomes" id="UP000233332">
    <property type="component" value="Unassembled WGS sequence"/>
</dbReference>
<proteinExistence type="predicted"/>
<dbReference type="InterPro" id="IPR022050">
    <property type="entry name" value="T_hemolysin"/>
</dbReference>